<dbReference type="Gene3D" id="3.40.50.720">
    <property type="entry name" value="NAD(P)-binding Rossmann-like Domain"/>
    <property type="match status" value="1"/>
</dbReference>
<evidence type="ECO:0000313" key="3">
    <source>
        <dbReference type="Proteomes" id="UP001230504"/>
    </source>
</evidence>
<dbReference type="PANTHER" id="PTHR43157:SF31">
    <property type="entry name" value="PHOSPHATIDYLINOSITOL-GLYCAN BIOSYNTHESIS CLASS F PROTEIN"/>
    <property type="match status" value="1"/>
</dbReference>
<keyword evidence="1" id="KW-0560">Oxidoreductase</keyword>
<dbReference type="AlphaFoldDB" id="A0AAD8PNF0"/>
<name>A0AAD8PNF0_9PEZI</name>
<dbReference type="RefSeq" id="XP_060409031.1">
    <property type="nucleotide sequence ID" value="XM_060558989.1"/>
</dbReference>
<dbReference type="GeneID" id="85443229"/>
<keyword evidence="3" id="KW-1185">Reference proteome</keyword>
<protein>
    <submittedName>
        <fullName evidence="2">Short chain dehydrogenase</fullName>
    </submittedName>
</protein>
<dbReference type="EMBL" id="JAHLJV010000093">
    <property type="protein sequence ID" value="KAK1573399.1"/>
    <property type="molecule type" value="Genomic_DNA"/>
</dbReference>
<accession>A0AAD8PNF0</accession>
<dbReference type="PRINTS" id="PR00081">
    <property type="entry name" value="GDHRDH"/>
</dbReference>
<evidence type="ECO:0000313" key="2">
    <source>
        <dbReference type="EMBL" id="KAK1573399.1"/>
    </source>
</evidence>
<dbReference type="GO" id="GO:0016491">
    <property type="term" value="F:oxidoreductase activity"/>
    <property type="evidence" value="ECO:0007669"/>
    <property type="project" value="UniProtKB-KW"/>
</dbReference>
<dbReference type="Proteomes" id="UP001230504">
    <property type="component" value="Unassembled WGS sequence"/>
</dbReference>
<organism evidence="2 3">
    <name type="scientific">Colletotrichum navitas</name>
    <dbReference type="NCBI Taxonomy" id="681940"/>
    <lineage>
        <taxon>Eukaryota</taxon>
        <taxon>Fungi</taxon>
        <taxon>Dikarya</taxon>
        <taxon>Ascomycota</taxon>
        <taxon>Pezizomycotina</taxon>
        <taxon>Sordariomycetes</taxon>
        <taxon>Hypocreomycetidae</taxon>
        <taxon>Glomerellales</taxon>
        <taxon>Glomerellaceae</taxon>
        <taxon>Colletotrichum</taxon>
        <taxon>Colletotrichum graminicola species complex</taxon>
    </lineage>
</organism>
<dbReference type="Pfam" id="PF00106">
    <property type="entry name" value="adh_short"/>
    <property type="match status" value="1"/>
</dbReference>
<proteinExistence type="predicted"/>
<dbReference type="InterPro" id="IPR036291">
    <property type="entry name" value="NAD(P)-bd_dom_sf"/>
</dbReference>
<gene>
    <name evidence="2" type="ORF">LY79DRAFT_568765</name>
</gene>
<evidence type="ECO:0000256" key="1">
    <source>
        <dbReference type="ARBA" id="ARBA00023002"/>
    </source>
</evidence>
<reference evidence="2" key="1">
    <citation type="submission" date="2021-06" db="EMBL/GenBank/DDBJ databases">
        <title>Comparative genomics, transcriptomics and evolutionary studies reveal genomic signatures of adaptation to plant cell wall in hemibiotrophic fungi.</title>
        <authorList>
            <consortium name="DOE Joint Genome Institute"/>
            <person name="Baroncelli R."/>
            <person name="Diaz J.F."/>
            <person name="Benocci T."/>
            <person name="Peng M."/>
            <person name="Battaglia E."/>
            <person name="Haridas S."/>
            <person name="Andreopoulos W."/>
            <person name="Labutti K."/>
            <person name="Pangilinan J."/>
            <person name="Floch G.L."/>
            <person name="Makela M.R."/>
            <person name="Henrissat B."/>
            <person name="Grigoriev I.V."/>
            <person name="Crouch J.A."/>
            <person name="De Vries R.P."/>
            <person name="Sukno S.A."/>
            <person name="Thon M.R."/>
        </authorList>
    </citation>
    <scope>NUCLEOTIDE SEQUENCE</scope>
    <source>
        <strain evidence="2">CBS 125086</strain>
    </source>
</reference>
<dbReference type="PANTHER" id="PTHR43157">
    <property type="entry name" value="PHOSPHATIDYLINOSITOL-GLYCAN BIOSYNTHESIS CLASS F PROTEIN-RELATED"/>
    <property type="match status" value="1"/>
</dbReference>
<dbReference type="InterPro" id="IPR002347">
    <property type="entry name" value="SDR_fam"/>
</dbReference>
<sequence length="325" mass="36111">MSFIYSQLIKTLPYPSASYAGKTVVVTGSNIGLGKEAARHFARLGASKLILAVRSLDKGRAAKEDIEATTNCAKNVIEVWELDMSKYASVQKFASRLSTGLERVDIFIANAGVAHPKFKQAEEDEETITVNVISTFLLMALVLPKMKDTAARFNTRPTFTITSSEVHAWTPFEERNAPDGQIFNTINEKASRPSEDVSNLYLLSKLFEVLGVRKFAEMHPAPEYPVTVNNVNPGFCHSELARDIDSWKMWLMKRFLARTTEYGSRNLVYAGSAGLESHGHYVSDCAVAKPSPFVRSKEGEVAQDRIWSELVKRLEAIQPGVMSNI</sequence>
<dbReference type="SUPFAM" id="SSF51735">
    <property type="entry name" value="NAD(P)-binding Rossmann-fold domains"/>
    <property type="match status" value="1"/>
</dbReference>
<comment type="caution">
    <text evidence="2">The sequence shown here is derived from an EMBL/GenBank/DDBJ whole genome shotgun (WGS) entry which is preliminary data.</text>
</comment>